<comment type="caution">
    <text evidence="2">The sequence shown here is derived from an EMBL/GenBank/DDBJ whole genome shotgun (WGS) entry which is preliminary data.</text>
</comment>
<reference evidence="2" key="1">
    <citation type="submission" date="2023-10" db="EMBL/GenBank/DDBJ databases">
        <authorList>
            <person name="Chen Y."/>
            <person name="Shah S."/>
            <person name="Dougan E. K."/>
            <person name="Thang M."/>
            <person name="Chan C."/>
        </authorList>
    </citation>
    <scope>NUCLEOTIDE SEQUENCE [LARGE SCALE GENOMIC DNA]</scope>
</reference>
<feature type="region of interest" description="Disordered" evidence="1">
    <location>
        <begin position="231"/>
        <end position="285"/>
    </location>
</feature>
<feature type="non-terminal residue" evidence="2">
    <location>
        <position position="1"/>
    </location>
</feature>
<protein>
    <submittedName>
        <fullName evidence="2">Uncharacterized protein</fullName>
    </submittedName>
</protein>
<keyword evidence="3" id="KW-1185">Reference proteome</keyword>
<name>A0ABN9VDX0_9DINO</name>
<organism evidence="2 3">
    <name type="scientific">Prorocentrum cordatum</name>
    <dbReference type="NCBI Taxonomy" id="2364126"/>
    <lineage>
        <taxon>Eukaryota</taxon>
        <taxon>Sar</taxon>
        <taxon>Alveolata</taxon>
        <taxon>Dinophyceae</taxon>
        <taxon>Prorocentrales</taxon>
        <taxon>Prorocentraceae</taxon>
        <taxon>Prorocentrum</taxon>
    </lineage>
</organism>
<feature type="non-terminal residue" evidence="2">
    <location>
        <position position="867"/>
    </location>
</feature>
<proteinExistence type="predicted"/>
<dbReference type="EMBL" id="CAUYUJ010017059">
    <property type="protein sequence ID" value="CAK0871317.1"/>
    <property type="molecule type" value="Genomic_DNA"/>
</dbReference>
<evidence type="ECO:0000313" key="3">
    <source>
        <dbReference type="Proteomes" id="UP001189429"/>
    </source>
</evidence>
<sequence>WIEFDPCARQSREQSTHEVDRAVLRAVHSPTDKLHWLAWNRTRPVDPQKHHGPRMPRGNECYKCYDARRKYWCCSRDKLLDMRGAKESECHFAQKRRGVAQKEAGENLKAKQTTTAQKVKETFGEDFVEGTFAPLERFARLRNIQGADSTGELAAMLGDKYLHVEIVTGQDGVTLGVETMGRDEGERRFRRGRARKATINKADEYDAGKGGMAKEHFVNREDKLMAQAAFPGASAHRGRADLGDGRTAQTKMPSPKTGSSQQDRAAAATPTPAPKQRRGNHTGTFIDGCRNDTVTLLSEPLDDASAKLLKSCGRKRARVVTECVRTLAARVAKNLKSKFMVGAWFGRMAVSTGVDFITLVGDECKDTAAIVTISEGINDMLKCTGADLAHLRRQRRSVGWKGLVPPSMGGLAVLAGAWAGIREGGGGSGLVGDRVGREAMVEFCSHSEKPSARTQNEFRIIQGSTWQRGKAVADAAQLFKSSCAPEQSECAVEKLNAIRRMIDMGRSATSGGALVDACHAMIDLIETDVNVKRFGEVFGDAPTVADACLQMPPSPDTASCVLSAPNEVAPSFACVVLDLTRTCLEHDDNYFQAAVNALLAGDAGADVFPAPPGEAAREGTSVVSPMEALDWLDGALQVARPFLPNGMWLSKAIGLTQGFMELFKPTDNLRDLAMNLGNATQRTLQAAAQRIDDGVSECRFLQGFCDKVVGAQWKKYTVDLILDEIPKQEGVRGLDVLTTQLSKCEMFLSPDAQGVAEVLRARGVAKDLASRAGQGKTRGRIELALAIDAAEKALTEEHGPATASRIADFKNSYGIAKQSWDASLSAPHGDATRASAFANIFLDDNKRAEDAVEKWEFNDAPKLRGDS</sequence>
<dbReference type="Proteomes" id="UP001189429">
    <property type="component" value="Unassembled WGS sequence"/>
</dbReference>
<evidence type="ECO:0000256" key="1">
    <source>
        <dbReference type="SAM" id="MobiDB-lite"/>
    </source>
</evidence>
<gene>
    <name evidence="2" type="ORF">PCOR1329_LOCUS57181</name>
</gene>
<feature type="compositionally biased region" description="Polar residues" evidence="1">
    <location>
        <begin position="247"/>
        <end position="263"/>
    </location>
</feature>
<accession>A0ABN9VDX0</accession>
<evidence type="ECO:0000313" key="2">
    <source>
        <dbReference type="EMBL" id="CAK0871317.1"/>
    </source>
</evidence>